<comment type="subcellular location">
    <subcellularLocation>
        <location evidence="5">Mitochondrion</location>
    </subcellularLocation>
</comment>
<reference evidence="7 8" key="1">
    <citation type="submission" date="2022-07" db="EMBL/GenBank/DDBJ databases">
        <title>Genome-wide signatures of adaptation to extreme environments.</title>
        <authorList>
            <person name="Cho C.H."/>
            <person name="Yoon H.S."/>
        </authorList>
    </citation>
    <scope>NUCLEOTIDE SEQUENCE [LARGE SCALE GENOMIC DNA]</scope>
    <source>
        <strain evidence="7 8">DBV 063 E5</strain>
    </source>
</reference>
<dbReference type="InterPro" id="IPR023631">
    <property type="entry name" value="Amidase_dom"/>
</dbReference>
<dbReference type="HAMAP" id="MF_00120">
    <property type="entry name" value="GatA"/>
    <property type="match status" value="1"/>
</dbReference>
<sequence>MSRCAFLSLPRAWEAARQLGNTRSSPRKHGVRGLCGVQRATNTRHSTPLPRNHLLTLSAHQVARSVRSGELSAERIATAYLEQVAAVEASVGAYLVLDAEAVLERARSLDARRARGEKLGALAGVPIAVKDNLVTAHLATTAGSRLLSQYTPPYHATCVERLLRADAVLMGKTVMDEFGMGSSTETCAYGMTRNPVDTTRTPGGSSGGSAAAAAAHMALAALGSDTGGSVRQPASFCGVVGMKPSYGRVSRNGLIAYASSLDTVGPMGRTVGDVALCLEAIAGADDADSTCLPGAAPPFWGRITEALAEDQAPLRGKRIGLWTEALDDIQVDDSVRATILQARDTFTALGAEVRPVSLPHLAAACSAYYILASSEASSNLARYDGVRYGARDPEAANTVSMYTSTRTHGLGEEVKRRVMLGTYALSAGYYEAYYRQAMRVRNVITLALRGLFEDVDWLLAPVAPTPAFRLGEKRAVDMYSGDRMTVPASLAGLPAISVPGKVGEGQLPVGVQLIGRYLDDEGVLLAAAALERATKA</sequence>
<dbReference type="EC" id="6.3.5.7" evidence="5"/>
<evidence type="ECO:0000313" key="8">
    <source>
        <dbReference type="Proteomes" id="UP001301350"/>
    </source>
</evidence>
<keyword evidence="5" id="KW-0496">Mitochondrion</keyword>
<dbReference type="EMBL" id="JANCYW010000011">
    <property type="protein sequence ID" value="KAK4537093.1"/>
    <property type="molecule type" value="Genomic_DNA"/>
</dbReference>
<comment type="subunit">
    <text evidence="5">Subunit of the heterotrimeric GatCAB amidotransferase (AdT) complex, composed of A, B and C subunits.</text>
</comment>
<dbReference type="GO" id="GO:0070681">
    <property type="term" value="P:glutaminyl-tRNAGln biosynthesis via transamidation"/>
    <property type="evidence" value="ECO:0007669"/>
    <property type="project" value="UniProtKB-UniRule"/>
</dbReference>
<feature type="active site" description="Charge relay system" evidence="5">
    <location>
        <position position="205"/>
    </location>
</feature>
<keyword evidence="2 5" id="KW-0547">Nucleotide-binding</keyword>
<dbReference type="InterPro" id="IPR000120">
    <property type="entry name" value="Amidase"/>
</dbReference>
<dbReference type="Pfam" id="PF01425">
    <property type="entry name" value="Amidase"/>
    <property type="match status" value="1"/>
</dbReference>
<gene>
    <name evidence="7" type="ORF">CDCA_CDCA11G3118</name>
</gene>
<organism evidence="7 8">
    <name type="scientific">Cyanidium caldarium</name>
    <name type="common">Red alga</name>
    <dbReference type="NCBI Taxonomy" id="2771"/>
    <lineage>
        <taxon>Eukaryota</taxon>
        <taxon>Rhodophyta</taxon>
        <taxon>Bangiophyceae</taxon>
        <taxon>Cyanidiales</taxon>
        <taxon>Cyanidiaceae</taxon>
        <taxon>Cyanidium</taxon>
    </lineage>
</organism>
<evidence type="ECO:0000256" key="4">
    <source>
        <dbReference type="ARBA" id="ARBA00022917"/>
    </source>
</evidence>
<dbReference type="PANTHER" id="PTHR11895">
    <property type="entry name" value="TRANSAMIDASE"/>
    <property type="match status" value="1"/>
</dbReference>
<keyword evidence="8" id="KW-1185">Reference proteome</keyword>
<evidence type="ECO:0000256" key="3">
    <source>
        <dbReference type="ARBA" id="ARBA00022840"/>
    </source>
</evidence>
<comment type="catalytic activity">
    <reaction evidence="5">
        <text>L-glutamyl-tRNA(Gln) + L-glutamine + ATP + H2O = L-glutaminyl-tRNA(Gln) + L-glutamate + ADP + phosphate + H(+)</text>
        <dbReference type="Rhea" id="RHEA:17521"/>
        <dbReference type="Rhea" id="RHEA-COMP:9681"/>
        <dbReference type="Rhea" id="RHEA-COMP:9684"/>
        <dbReference type="ChEBI" id="CHEBI:15377"/>
        <dbReference type="ChEBI" id="CHEBI:15378"/>
        <dbReference type="ChEBI" id="CHEBI:29985"/>
        <dbReference type="ChEBI" id="CHEBI:30616"/>
        <dbReference type="ChEBI" id="CHEBI:43474"/>
        <dbReference type="ChEBI" id="CHEBI:58359"/>
        <dbReference type="ChEBI" id="CHEBI:78520"/>
        <dbReference type="ChEBI" id="CHEBI:78521"/>
        <dbReference type="ChEBI" id="CHEBI:456216"/>
        <dbReference type="EC" id="6.3.5.7"/>
    </reaction>
</comment>
<dbReference type="Gene3D" id="3.90.1300.10">
    <property type="entry name" value="Amidase signature (AS) domain"/>
    <property type="match status" value="1"/>
</dbReference>
<comment type="similarity">
    <text evidence="5">Belongs to the amidase family. GatA subfamily.</text>
</comment>
<dbReference type="InterPro" id="IPR036928">
    <property type="entry name" value="AS_sf"/>
</dbReference>
<feature type="active site" description="Acyl-ester intermediate" evidence="5">
    <location>
        <position position="229"/>
    </location>
</feature>
<evidence type="ECO:0000259" key="6">
    <source>
        <dbReference type="Pfam" id="PF01425"/>
    </source>
</evidence>
<dbReference type="Proteomes" id="UP001301350">
    <property type="component" value="Unassembled WGS sequence"/>
</dbReference>
<dbReference type="PANTHER" id="PTHR11895:SF7">
    <property type="entry name" value="GLUTAMYL-TRNA(GLN) AMIDOTRANSFERASE SUBUNIT A, MITOCHONDRIAL"/>
    <property type="match status" value="1"/>
</dbReference>
<dbReference type="InterPro" id="IPR004412">
    <property type="entry name" value="GatA"/>
</dbReference>
<feature type="domain" description="Amidase" evidence="6">
    <location>
        <begin position="76"/>
        <end position="524"/>
    </location>
</feature>
<evidence type="ECO:0000256" key="1">
    <source>
        <dbReference type="ARBA" id="ARBA00022598"/>
    </source>
</evidence>
<accession>A0AAV9IZ62</accession>
<feature type="active site" description="Charge relay system" evidence="5">
    <location>
        <position position="130"/>
    </location>
</feature>
<keyword evidence="4 5" id="KW-0648">Protein biosynthesis</keyword>
<dbReference type="GO" id="GO:0032543">
    <property type="term" value="P:mitochondrial translation"/>
    <property type="evidence" value="ECO:0007669"/>
    <property type="project" value="UniProtKB-UniRule"/>
</dbReference>
<dbReference type="GO" id="GO:0005524">
    <property type="term" value="F:ATP binding"/>
    <property type="evidence" value="ECO:0007669"/>
    <property type="project" value="UniProtKB-KW"/>
</dbReference>
<comment type="function">
    <text evidence="5">Allows the formation of correctly charged Gln-tRNA(Gln) through the transamidation of misacylated Glu-tRNA(Gln) in the mitochondria. The reaction takes place in the presence of glutamine and ATP through an activated gamma-phospho-Glu-tRNA(Gln).</text>
</comment>
<evidence type="ECO:0000313" key="7">
    <source>
        <dbReference type="EMBL" id="KAK4537093.1"/>
    </source>
</evidence>
<keyword evidence="1 5" id="KW-0436">Ligase</keyword>
<name>A0AAV9IZ62_CYACA</name>
<dbReference type="AlphaFoldDB" id="A0AAV9IZ62"/>
<proteinExistence type="inferred from homology"/>
<evidence type="ECO:0000256" key="5">
    <source>
        <dbReference type="HAMAP-Rule" id="MF_03150"/>
    </source>
</evidence>
<keyword evidence="3 5" id="KW-0067">ATP-binding</keyword>
<dbReference type="GO" id="GO:0005739">
    <property type="term" value="C:mitochondrion"/>
    <property type="evidence" value="ECO:0007669"/>
    <property type="project" value="UniProtKB-SubCell"/>
</dbReference>
<dbReference type="NCBIfam" id="TIGR00132">
    <property type="entry name" value="gatA"/>
    <property type="match status" value="1"/>
</dbReference>
<comment type="caution">
    <text evidence="7">The sequence shown here is derived from an EMBL/GenBank/DDBJ whole genome shotgun (WGS) entry which is preliminary data.</text>
</comment>
<dbReference type="GO" id="GO:0050567">
    <property type="term" value="F:glutaminyl-tRNA synthase (glutamine-hydrolyzing) activity"/>
    <property type="evidence" value="ECO:0007669"/>
    <property type="project" value="UniProtKB-UniRule"/>
</dbReference>
<dbReference type="SUPFAM" id="SSF75304">
    <property type="entry name" value="Amidase signature (AS) enzymes"/>
    <property type="match status" value="1"/>
</dbReference>
<evidence type="ECO:0000256" key="2">
    <source>
        <dbReference type="ARBA" id="ARBA00022741"/>
    </source>
</evidence>
<dbReference type="GO" id="GO:0030956">
    <property type="term" value="C:glutamyl-tRNA(Gln) amidotransferase complex"/>
    <property type="evidence" value="ECO:0007669"/>
    <property type="project" value="UniProtKB-UniRule"/>
</dbReference>
<protein>
    <recommendedName>
        <fullName evidence="5">Glutamyl-tRNA(Gln) amidotransferase subunit A, mitochondrial</fullName>
        <shortName evidence="5">Glu-AdT subunit A</shortName>
        <ecNumber evidence="5">6.3.5.7</ecNumber>
    </recommendedName>
</protein>